<sequence length="76" mass="8627">MLAHQATSTLKNPAHRVCLRPGRVLPLQGGRDTRTSILLNYRNVTIGLRYTPRSTTKNPTNVELLIKINQRDIHII</sequence>
<protein>
    <submittedName>
        <fullName evidence="1">Uncharacterized protein</fullName>
    </submittedName>
</protein>
<name>A0A1H7IWI3_9PROT</name>
<evidence type="ECO:0000313" key="2">
    <source>
        <dbReference type="Proteomes" id="UP000198620"/>
    </source>
</evidence>
<evidence type="ECO:0000313" key="1">
    <source>
        <dbReference type="EMBL" id="SEK66871.1"/>
    </source>
</evidence>
<reference evidence="1 2" key="1">
    <citation type="submission" date="2016-10" db="EMBL/GenBank/DDBJ databases">
        <authorList>
            <person name="de Groot N.N."/>
        </authorList>
    </citation>
    <scope>NUCLEOTIDE SEQUENCE [LARGE SCALE GENOMIC DNA]</scope>
    <source>
        <strain evidence="1 2">Nv1</strain>
    </source>
</reference>
<dbReference type="AlphaFoldDB" id="A0A1H7IWI3"/>
<organism evidence="1 2">
    <name type="scientific">Nitrosovibrio tenuis</name>
    <dbReference type="NCBI Taxonomy" id="1233"/>
    <lineage>
        <taxon>Bacteria</taxon>
        <taxon>Pseudomonadati</taxon>
        <taxon>Pseudomonadota</taxon>
        <taxon>Betaproteobacteria</taxon>
        <taxon>Nitrosomonadales</taxon>
        <taxon>Nitrosomonadaceae</taxon>
        <taxon>Nitrosovibrio</taxon>
    </lineage>
</organism>
<proteinExistence type="predicted"/>
<accession>A0A1H7IWI3</accession>
<gene>
    <name evidence="1" type="ORF">SAMN05216387_102322</name>
</gene>
<dbReference type="Proteomes" id="UP000198620">
    <property type="component" value="Unassembled WGS sequence"/>
</dbReference>
<keyword evidence="2" id="KW-1185">Reference proteome</keyword>
<dbReference type="EMBL" id="FOBH01000002">
    <property type="protein sequence ID" value="SEK66871.1"/>
    <property type="molecule type" value="Genomic_DNA"/>
</dbReference>